<comment type="caution">
    <text evidence="2">The sequence shown here is derived from an EMBL/GenBank/DDBJ whole genome shotgun (WGS) entry which is preliminary data.</text>
</comment>
<dbReference type="InterPro" id="IPR050678">
    <property type="entry name" value="DNA_Partitioning_ATPase"/>
</dbReference>
<dbReference type="Pfam" id="PF13614">
    <property type="entry name" value="AAA_31"/>
    <property type="match status" value="1"/>
</dbReference>
<gene>
    <name evidence="2" type="primary">repA_2</name>
    <name evidence="2" type="ORF">So717_37230</name>
</gene>
<dbReference type="Proteomes" id="UP000436522">
    <property type="component" value="Unassembled WGS sequence"/>
</dbReference>
<dbReference type="Gene3D" id="3.40.50.300">
    <property type="entry name" value="P-loop containing nucleotide triphosphate hydrolases"/>
    <property type="match status" value="1"/>
</dbReference>
<dbReference type="InterPro" id="IPR027417">
    <property type="entry name" value="P-loop_NTPase"/>
</dbReference>
<dbReference type="EMBL" id="BLIV01000008">
    <property type="protein sequence ID" value="GFE51970.1"/>
    <property type="molecule type" value="Genomic_DNA"/>
</dbReference>
<protein>
    <submittedName>
        <fullName evidence="2">Chromosome partitioning protein ParA</fullName>
    </submittedName>
</protein>
<proteinExistence type="predicted"/>
<dbReference type="SUPFAM" id="SSF52540">
    <property type="entry name" value="P-loop containing nucleoside triphosphate hydrolases"/>
    <property type="match status" value="1"/>
</dbReference>
<evidence type="ECO:0000259" key="1">
    <source>
        <dbReference type="Pfam" id="PF13614"/>
    </source>
</evidence>
<dbReference type="AlphaFoldDB" id="A0A640VX80"/>
<evidence type="ECO:0000313" key="3">
    <source>
        <dbReference type="Proteomes" id="UP000436522"/>
    </source>
</evidence>
<feature type="domain" description="AAA" evidence="1">
    <location>
        <begin position="89"/>
        <end position="279"/>
    </location>
</feature>
<organism evidence="2 3">
    <name type="scientific">Roseobacter cerasinus</name>
    <dbReference type="NCBI Taxonomy" id="2602289"/>
    <lineage>
        <taxon>Bacteria</taxon>
        <taxon>Pseudomonadati</taxon>
        <taxon>Pseudomonadota</taxon>
        <taxon>Alphaproteobacteria</taxon>
        <taxon>Rhodobacterales</taxon>
        <taxon>Roseobacteraceae</taxon>
        <taxon>Roseobacter</taxon>
    </lineage>
</organism>
<reference evidence="2 3" key="1">
    <citation type="submission" date="2019-12" db="EMBL/GenBank/DDBJ databases">
        <title>Roseobacter cerasinus sp. nov., isolated from seawater around aquaculture.</title>
        <authorList>
            <person name="Muramatsu S."/>
            <person name="Takabe Y."/>
            <person name="Mori K."/>
            <person name="Takaichi S."/>
            <person name="Hanada S."/>
        </authorList>
    </citation>
    <scope>NUCLEOTIDE SEQUENCE [LARGE SCALE GENOMIC DNA]</scope>
    <source>
        <strain evidence="2 3">AI77</strain>
    </source>
</reference>
<name>A0A640VX80_9RHOB</name>
<evidence type="ECO:0000313" key="2">
    <source>
        <dbReference type="EMBL" id="GFE51970.1"/>
    </source>
</evidence>
<dbReference type="PANTHER" id="PTHR13696:SF52">
    <property type="entry name" value="PARA FAMILY PROTEIN CT_582"/>
    <property type="match status" value="1"/>
</dbReference>
<accession>A0A640VX80</accession>
<sequence length="415" mass="47110">MRRATFSPGEVKELRPFSIWEISQFMFDVPADTLRKKLADDPSLPQGVTEEDGRQRWFSLEEINELRRRIKFRGKSLLPERPKGRAARVAVSNFKGGVGKTVVAQHLANAAALDGYRVLCIDFDPQATLTHSMGIVEVKEWHTVWGIMCRDLCREADRITDSYDDPDDCPYPSSQELPEDVQAIGAQRFQDFIQPTCWPTIDIIPSCANAAFVEFASAQYRSLHKAWSFFGCVARYLDELPDDQYDLIIFDCPPAIGYQSLNAAFASDILYIPSGPGYWEYDSTTSYLGQLGDALADISDGFAGLAEDAGLSLPKTFRDVRLLMTRFETTNALHVAMMEAFRNVFGADVCLNPIEMTRAVEQSGRFQMSVYEQDYRQMTRETWKRARQSFDRAYNEFKTTVLKSWDDRSSDQEAG</sequence>
<keyword evidence="3" id="KW-1185">Reference proteome</keyword>
<dbReference type="InterPro" id="IPR025669">
    <property type="entry name" value="AAA_dom"/>
</dbReference>
<dbReference type="PANTHER" id="PTHR13696">
    <property type="entry name" value="P-LOOP CONTAINING NUCLEOSIDE TRIPHOSPHATE HYDROLASE"/>
    <property type="match status" value="1"/>
</dbReference>
<dbReference type="CDD" id="cd02042">
    <property type="entry name" value="ParAB_family"/>
    <property type="match status" value="1"/>
</dbReference>